<protein>
    <submittedName>
        <fullName evidence="2">Membrane protein</fullName>
    </submittedName>
</protein>
<sequence>AAAGVGFVALCLWPAFSWRRRPAADDDARPAVLRPAVAGTAAAVLTGLFAWFLLELQQVTPTEGALTGLSERVVAGAQSLWPLVVVVGLAAAGRRRGARGMSR</sequence>
<feature type="transmembrane region" description="Helical" evidence="1">
    <location>
        <begin position="73"/>
        <end position="93"/>
    </location>
</feature>
<dbReference type="EMBL" id="AXCW01000090">
    <property type="protein sequence ID" value="EYR63486.1"/>
    <property type="molecule type" value="Genomic_DNA"/>
</dbReference>
<evidence type="ECO:0000313" key="3">
    <source>
        <dbReference type="Proteomes" id="UP000019753"/>
    </source>
</evidence>
<evidence type="ECO:0000313" key="2">
    <source>
        <dbReference type="EMBL" id="EYR63486.1"/>
    </source>
</evidence>
<accession>A0A021VQR1</accession>
<dbReference type="AlphaFoldDB" id="A0A021VQR1"/>
<keyword evidence="1" id="KW-0812">Transmembrane</keyword>
<dbReference type="RefSeq" id="WP_155855286.1">
    <property type="nucleotide sequence ID" value="NZ_AXCW01000090.1"/>
</dbReference>
<dbReference type="Proteomes" id="UP000019753">
    <property type="component" value="Unassembled WGS sequence"/>
</dbReference>
<evidence type="ECO:0000256" key="1">
    <source>
        <dbReference type="SAM" id="Phobius"/>
    </source>
</evidence>
<keyword evidence="1" id="KW-0472">Membrane</keyword>
<proteinExistence type="predicted"/>
<keyword evidence="3" id="KW-1185">Reference proteome</keyword>
<feature type="non-terminal residue" evidence="2">
    <location>
        <position position="1"/>
    </location>
</feature>
<gene>
    <name evidence="2" type="ORF">N866_20295</name>
</gene>
<reference evidence="2 3" key="1">
    <citation type="submission" date="2014-01" db="EMBL/GenBank/DDBJ databases">
        <title>Actinotalea ferrariae CF5-4.</title>
        <authorList>
            <person name="Chen F."/>
            <person name="Li Y."/>
            <person name="Wang G."/>
        </authorList>
    </citation>
    <scope>NUCLEOTIDE SEQUENCE [LARGE SCALE GENOMIC DNA]</scope>
    <source>
        <strain evidence="2 3">CF5-4</strain>
    </source>
</reference>
<keyword evidence="1" id="KW-1133">Transmembrane helix</keyword>
<organism evidence="2 3">
    <name type="scientific">Actinotalea ferrariae CF5-4</name>
    <dbReference type="NCBI Taxonomy" id="948458"/>
    <lineage>
        <taxon>Bacteria</taxon>
        <taxon>Bacillati</taxon>
        <taxon>Actinomycetota</taxon>
        <taxon>Actinomycetes</taxon>
        <taxon>Micrococcales</taxon>
        <taxon>Cellulomonadaceae</taxon>
        <taxon>Actinotalea</taxon>
    </lineage>
</organism>
<comment type="caution">
    <text evidence="2">The sequence shown here is derived from an EMBL/GenBank/DDBJ whole genome shotgun (WGS) entry which is preliminary data.</text>
</comment>
<feature type="transmembrane region" description="Helical" evidence="1">
    <location>
        <begin position="31"/>
        <end position="53"/>
    </location>
</feature>
<name>A0A021VQR1_9CELL</name>